<proteinExistence type="inferred from homology"/>
<dbReference type="KEGG" id="soe:110800316"/>
<feature type="binding site" evidence="2">
    <location>
        <position position="173"/>
    </location>
    <ligand>
        <name>substrate</name>
    </ligand>
</feature>
<dbReference type="Pfam" id="PF13532">
    <property type="entry name" value="2OG-FeII_Oxy_2"/>
    <property type="match status" value="1"/>
</dbReference>
<feature type="binding site" evidence="2">
    <location>
        <position position="170"/>
    </location>
    <ligand>
        <name>2-oxoglutarate</name>
        <dbReference type="ChEBI" id="CHEBI:16810"/>
    </ligand>
</feature>
<reference evidence="6" key="2">
    <citation type="submission" date="2025-08" db="UniProtKB">
        <authorList>
            <consortium name="RefSeq"/>
        </authorList>
    </citation>
    <scope>IDENTIFICATION</scope>
    <source>
        <tissue evidence="6">Leaf</tissue>
    </source>
</reference>
<dbReference type="PANTHER" id="PTHR31573">
    <property type="entry name" value="ALPHA-KETOGLUTARATE-DEPENDENT DIOXYGENASE ALKB HOMOLOG 2"/>
    <property type="match status" value="1"/>
</dbReference>
<feature type="binding site" evidence="2">
    <location>
        <position position="158"/>
    </location>
    <ligand>
        <name>2-oxoglutarate</name>
        <dbReference type="ChEBI" id="CHEBI:16810"/>
    </ligand>
</feature>
<dbReference type="GO" id="GO:0035516">
    <property type="term" value="F:broad specificity oxidative DNA demethylase activity"/>
    <property type="evidence" value="ECO:0000318"/>
    <property type="project" value="GO_Central"/>
</dbReference>
<dbReference type="OrthoDB" id="545910at2759"/>
<feature type="binding site" evidence="2">
    <location>
        <position position="253"/>
    </location>
    <ligand>
        <name>2-oxoglutarate</name>
        <dbReference type="ChEBI" id="CHEBI:16810"/>
    </ligand>
</feature>
<evidence type="ECO:0000313" key="6">
    <source>
        <dbReference type="RefSeq" id="XP_021861317.1"/>
    </source>
</evidence>
<feature type="binding site" evidence="2">
    <location>
        <begin position="97"/>
        <end position="99"/>
    </location>
    <ligand>
        <name>substrate</name>
    </ligand>
</feature>
<dbReference type="InterPro" id="IPR005123">
    <property type="entry name" value="Oxoglu/Fe-dep_dioxygenase_dom"/>
</dbReference>
<keyword evidence="5" id="KW-1185">Reference proteome</keyword>
<dbReference type="GO" id="GO:0051747">
    <property type="term" value="F:cytosine C-5 DNA demethylase activity"/>
    <property type="evidence" value="ECO:0000318"/>
    <property type="project" value="GO_Central"/>
</dbReference>
<feature type="binding site" evidence="2">
    <location>
        <position position="269"/>
    </location>
    <ligand>
        <name>2-oxoglutarate</name>
        <dbReference type="ChEBI" id="CHEBI:16810"/>
    </ligand>
</feature>
<dbReference type="AlphaFoldDB" id="A0A9R0J600"/>
<accession>A0A9R0J600</accession>
<dbReference type="GeneID" id="110800316"/>
<dbReference type="GO" id="GO:0008198">
    <property type="term" value="F:ferrous iron binding"/>
    <property type="evidence" value="ECO:0000318"/>
    <property type="project" value="GO_Central"/>
</dbReference>
<feature type="domain" description="Fe2OG dioxygenase" evidence="4">
    <location>
        <begin position="151"/>
        <end position="274"/>
    </location>
</feature>
<gene>
    <name evidence="6" type="primary">LOC110800316</name>
</gene>
<organism evidence="5 6">
    <name type="scientific">Spinacia oleracea</name>
    <name type="common">Spinach</name>
    <dbReference type="NCBI Taxonomy" id="3562"/>
    <lineage>
        <taxon>Eukaryota</taxon>
        <taxon>Viridiplantae</taxon>
        <taxon>Streptophyta</taxon>
        <taxon>Embryophyta</taxon>
        <taxon>Tracheophyta</taxon>
        <taxon>Spermatophyta</taxon>
        <taxon>Magnoliopsida</taxon>
        <taxon>eudicotyledons</taxon>
        <taxon>Gunneridae</taxon>
        <taxon>Pentapetalae</taxon>
        <taxon>Caryophyllales</taxon>
        <taxon>Chenopodiaceae</taxon>
        <taxon>Chenopodioideae</taxon>
        <taxon>Anserineae</taxon>
        <taxon>Spinacia</taxon>
    </lineage>
</organism>
<evidence type="ECO:0000259" key="4">
    <source>
        <dbReference type="PROSITE" id="PS51471"/>
    </source>
</evidence>
<protein>
    <submittedName>
        <fullName evidence="6">DNA oxidative demethylase ALKBH2</fullName>
    </submittedName>
</protein>
<evidence type="ECO:0000313" key="5">
    <source>
        <dbReference type="Proteomes" id="UP000813463"/>
    </source>
</evidence>
<dbReference type="InterPro" id="IPR032852">
    <property type="entry name" value="ALKBH2"/>
</dbReference>
<evidence type="ECO:0000256" key="2">
    <source>
        <dbReference type="PIRSR" id="PIRSR632852-1"/>
    </source>
</evidence>
<dbReference type="InterPro" id="IPR037151">
    <property type="entry name" value="AlkB-like_sf"/>
</dbReference>
<dbReference type="GO" id="GO:0006307">
    <property type="term" value="P:DNA alkylation repair"/>
    <property type="evidence" value="ECO:0000318"/>
    <property type="project" value="GO_Central"/>
</dbReference>
<dbReference type="FunFam" id="2.60.120.590:FF:000015">
    <property type="entry name" value="DNA oxidative demethylase ALKBH2"/>
    <property type="match status" value="1"/>
</dbReference>
<feature type="binding site" evidence="2">
    <location>
        <position position="271"/>
    </location>
    <ligand>
        <name>2-oxoglutarate</name>
        <dbReference type="ChEBI" id="CHEBI:16810"/>
    </ligand>
</feature>
<feature type="compositionally biased region" description="Basic and acidic residues" evidence="3">
    <location>
        <begin position="16"/>
        <end position="27"/>
    </location>
</feature>
<sequence>MGENLKMEETGSGNTRKRDTAWAESERSIQLQSKKRIVEEEEESRKKSSRTSSRIIELGNGSQVVYYPSFLDYNEAWKLFDYLNNHIPWTRPTIRVFGRSCVQPRDSCYVATEGVSELKYSGYQPQAYPWHQFPPLQHLLQAVEDGVPGSHFNSLLLNRYNGGNDYVSWHSDDESLYGPTPLIASLSFGCDRHFYLKKKPNKLASSVLKKNSSDESSSKQLKKTKNVDEQHSMLLKHGSLLVMRGYTQRDWNHSVPKRTKLDAVRINLTFRLVL</sequence>
<reference evidence="5" key="1">
    <citation type="journal article" date="2021" name="Nat. Commun.">
        <title>Genomic analyses provide insights into spinach domestication and the genetic basis of agronomic traits.</title>
        <authorList>
            <person name="Cai X."/>
            <person name="Sun X."/>
            <person name="Xu C."/>
            <person name="Sun H."/>
            <person name="Wang X."/>
            <person name="Ge C."/>
            <person name="Zhang Z."/>
            <person name="Wang Q."/>
            <person name="Fei Z."/>
            <person name="Jiao C."/>
            <person name="Wang Q."/>
        </authorList>
    </citation>
    <scope>NUCLEOTIDE SEQUENCE [LARGE SCALE GENOMIC DNA]</scope>
    <source>
        <strain evidence="5">cv. Varoflay</strain>
    </source>
</reference>
<dbReference type="SUPFAM" id="SSF51197">
    <property type="entry name" value="Clavaminate synthase-like"/>
    <property type="match status" value="1"/>
</dbReference>
<feature type="region of interest" description="Disordered" evidence="3">
    <location>
        <begin position="1"/>
        <end position="53"/>
    </location>
</feature>
<feature type="region of interest" description="Disordered" evidence="3">
    <location>
        <begin position="206"/>
        <end position="228"/>
    </location>
</feature>
<evidence type="ECO:0000256" key="1">
    <source>
        <dbReference type="ARBA" id="ARBA00007879"/>
    </source>
</evidence>
<dbReference type="PANTHER" id="PTHR31573:SF1">
    <property type="entry name" value="DNA OXIDATIVE DEMETHYLASE ALKBH2"/>
    <property type="match status" value="1"/>
</dbReference>
<name>A0A9R0J600_SPIOL</name>
<dbReference type="Gene3D" id="2.60.120.590">
    <property type="entry name" value="Alpha-ketoglutarate-dependent dioxygenase AlkB-like"/>
    <property type="match status" value="1"/>
</dbReference>
<feature type="binding site" evidence="2">
    <location>
        <position position="160"/>
    </location>
    <ligand>
        <name>2-oxoglutarate</name>
        <dbReference type="ChEBI" id="CHEBI:16810"/>
    </ligand>
</feature>
<dbReference type="Proteomes" id="UP000813463">
    <property type="component" value="Chromosome 5"/>
</dbReference>
<comment type="similarity">
    <text evidence="1">Belongs to the alkB family.</text>
</comment>
<dbReference type="RefSeq" id="XP_021861317.1">
    <property type="nucleotide sequence ID" value="XM_022005625.2"/>
</dbReference>
<evidence type="ECO:0000256" key="3">
    <source>
        <dbReference type="SAM" id="MobiDB-lite"/>
    </source>
</evidence>
<dbReference type="PROSITE" id="PS51471">
    <property type="entry name" value="FE2OG_OXY"/>
    <property type="match status" value="1"/>
</dbReference>
<feature type="binding site" evidence="2">
    <location>
        <position position="265"/>
    </location>
    <ligand>
        <name>2-oxoglutarate</name>
        <dbReference type="ChEBI" id="CHEBI:16810"/>
    </ligand>
</feature>
<dbReference type="InterPro" id="IPR027450">
    <property type="entry name" value="AlkB-like"/>
</dbReference>